<keyword evidence="1" id="KW-0472">Membrane</keyword>
<dbReference type="AlphaFoldDB" id="A0A1P8F4N2"/>
<feature type="transmembrane region" description="Helical" evidence="1">
    <location>
        <begin position="49"/>
        <end position="68"/>
    </location>
</feature>
<gene>
    <name evidence="2" type="ORF">Dform_00033</name>
</gene>
<evidence type="ECO:0000256" key="1">
    <source>
        <dbReference type="SAM" id="Phobius"/>
    </source>
</evidence>
<keyword evidence="1" id="KW-1133">Transmembrane helix</keyword>
<dbReference type="RefSeq" id="WP_076003216.1">
    <property type="nucleotide sequence ID" value="NZ_CP018258.1"/>
</dbReference>
<name>A0A1P8F4N2_9CHLR</name>
<dbReference type="EMBL" id="CP018258">
    <property type="protein sequence ID" value="APV43398.1"/>
    <property type="molecule type" value="Genomic_DNA"/>
</dbReference>
<dbReference type="Proteomes" id="UP000185934">
    <property type="component" value="Chromosome"/>
</dbReference>
<evidence type="ECO:0000313" key="3">
    <source>
        <dbReference type="Proteomes" id="UP000185934"/>
    </source>
</evidence>
<dbReference type="OrthoDB" id="166428at2"/>
<sequence>MSPREDETYRSTRYGGHPPACTCVECCEKRRRGESTGYRGDRSGGGTPAWFWVIISVIVAALILTLVLK</sequence>
<protein>
    <submittedName>
        <fullName evidence="2">Uncharacterized protein</fullName>
    </submittedName>
</protein>
<keyword evidence="3" id="KW-1185">Reference proteome</keyword>
<dbReference type="STRING" id="1839801.Dform_00033"/>
<organism evidence="2 3">
    <name type="scientific">Dehalogenimonas formicexedens</name>
    <dbReference type="NCBI Taxonomy" id="1839801"/>
    <lineage>
        <taxon>Bacteria</taxon>
        <taxon>Bacillati</taxon>
        <taxon>Chloroflexota</taxon>
        <taxon>Dehalococcoidia</taxon>
        <taxon>Dehalococcoidales</taxon>
        <taxon>Dehalococcoidaceae</taxon>
        <taxon>Dehalogenimonas</taxon>
    </lineage>
</organism>
<reference evidence="3" key="1">
    <citation type="submission" date="2016-11" db="EMBL/GenBank/DDBJ databases">
        <title>Dehalogenimonas formicexedens sp. nov., a chlorinated alkane respiring bacterium isolated from contaminated groundwater.</title>
        <authorList>
            <person name="Key T.A."/>
            <person name="Bowman K.S."/>
            <person name="Lee I."/>
            <person name="Chun J."/>
            <person name="Albuquerque L."/>
            <person name="da Costa M.S."/>
            <person name="Rainey F.A."/>
            <person name="Moe W.M."/>
        </authorList>
    </citation>
    <scope>NUCLEOTIDE SEQUENCE [LARGE SCALE GENOMIC DNA]</scope>
    <source>
        <strain evidence="3">NSZ-14</strain>
    </source>
</reference>
<keyword evidence="1" id="KW-0812">Transmembrane</keyword>
<dbReference type="KEGG" id="dfo:Dform_00033"/>
<accession>A0A1P8F4N2</accession>
<proteinExistence type="predicted"/>
<evidence type="ECO:0000313" key="2">
    <source>
        <dbReference type="EMBL" id="APV43398.1"/>
    </source>
</evidence>